<dbReference type="Gene3D" id="1.20.58.900">
    <property type="match status" value="1"/>
</dbReference>
<dbReference type="Pfam" id="PF02759">
    <property type="entry name" value="RUN"/>
    <property type="match status" value="1"/>
</dbReference>
<evidence type="ECO:0008006" key="8">
    <source>
        <dbReference type="Google" id="ProtNLM"/>
    </source>
</evidence>
<dbReference type="SMART" id="SM00593">
    <property type="entry name" value="RUN"/>
    <property type="match status" value="1"/>
</dbReference>
<evidence type="ECO:0000256" key="1">
    <source>
        <dbReference type="ARBA" id="ARBA00022443"/>
    </source>
</evidence>
<feature type="compositionally biased region" description="Basic and acidic residues" evidence="3">
    <location>
        <begin position="1628"/>
        <end position="1645"/>
    </location>
</feature>
<name>A0ABR1AEC0_POLSC</name>
<dbReference type="InterPro" id="IPR047343">
    <property type="entry name" value="RUSC1_2"/>
</dbReference>
<feature type="compositionally biased region" description="Polar residues" evidence="3">
    <location>
        <begin position="381"/>
        <end position="391"/>
    </location>
</feature>
<feature type="compositionally biased region" description="Polar residues" evidence="3">
    <location>
        <begin position="1094"/>
        <end position="1116"/>
    </location>
</feature>
<proteinExistence type="predicted"/>
<feature type="region of interest" description="Disordered" evidence="3">
    <location>
        <begin position="636"/>
        <end position="667"/>
    </location>
</feature>
<dbReference type="PANTHER" id="PTHR15591:SF13">
    <property type="entry name" value="RUN DOMAIN-CONTAINING PROTEIN"/>
    <property type="match status" value="1"/>
</dbReference>
<dbReference type="PROSITE" id="PS50002">
    <property type="entry name" value="SH3"/>
    <property type="match status" value="1"/>
</dbReference>
<feature type="compositionally biased region" description="Polar residues" evidence="3">
    <location>
        <begin position="449"/>
        <end position="475"/>
    </location>
</feature>
<dbReference type="Proteomes" id="UP001359485">
    <property type="component" value="Unassembled WGS sequence"/>
</dbReference>
<dbReference type="InterPro" id="IPR004012">
    <property type="entry name" value="Run_dom"/>
</dbReference>
<evidence type="ECO:0000313" key="6">
    <source>
        <dbReference type="EMBL" id="KAK6617622.1"/>
    </source>
</evidence>
<feature type="compositionally biased region" description="Low complexity" evidence="3">
    <location>
        <begin position="1777"/>
        <end position="1790"/>
    </location>
</feature>
<feature type="region of interest" description="Disordered" evidence="3">
    <location>
        <begin position="1081"/>
        <end position="1126"/>
    </location>
</feature>
<feature type="compositionally biased region" description="Basic and acidic residues" evidence="3">
    <location>
        <begin position="641"/>
        <end position="656"/>
    </location>
</feature>
<feature type="compositionally biased region" description="Low complexity" evidence="3">
    <location>
        <begin position="874"/>
        <end position="888"/>
    </location>
</feature>
<feature type="compositionally biased region" description="Polar residues" evidence="3">
    <location>
        <begin position="1558"/>
        <end position="1573"/>
    </location>
</feature>
<feature type="domain" description="SH3" evidence="4">
    <location>
        <begin position="1802"/>
        <end position="1861"/>
    </location>
</feature>
<feature type="region of interest" description="Disordered" evidence="3">
    <location>
        <begin position="440"/>
        <end position="475"/>
    </location>
</feature>
<feature type="region of interest" description="Disordered" evidence="3">
    <location>
        <begin position="1552"/>
        <end position="1581"/>
    </location>
</feature>
<feature type="compositionally biased region" description="Polar residues" evidence="3">
    <location>
        <begin position="657"/>
        <end position="667"/>
    </location>
</feature>
<sequence>MSDLANPSRVQALMTLNISGCLVDSSVLSPVLYVHIEYLFIIMPIRLVSRFKLDRVDFYGKQLFRQKTIAHWRRKHLEHVIESSYIDLIQWSSNSTINMTDSMVVFVNANAVYEIANKGDVLSLLCESDEIVHGSLKRKKYRINRNNRLNLMKNMEFKEEGTADIINAMKMGLKGNLTSSDCNSNNLSIPKENLLLASTDSMHECPDFLQDNSDYQWFLDYGYKENNFSHHQSILSIGRSQDLVYYDRMARNLDANLAEVDMDDFNREDIHSVLSSLPNVPGVEEREMFASVSGSIMVKFGLEESEEQSNCASMCKSQPLFSPVHESYMPNTNLSVDSLDLSENDINLMVTCQGNKHNYTIAFEGSTVMGADDSESRETGTSRGSDVQSTSDENEVSGSGDGFSKNQECVDHFRTETKNAMTCSDSPFTTWSKIKKNSNENLQLRRHPSGNNNTTDDASTSSRDGNIPQTVKSLSLPNLFRENQRSFTVKTGSNSASLEGEQHCIKLYDIQNTCNSRSVDHSTLGASGKPPHNFSLLKLFIKQKSGSHEGMSKYAKEEAFNDTLKNNMIGNNQATTKDSRMNEINKIKADQSSITLIDGNVNQKNYSQFKYELSNSNCGKHTTGISNEKIISKKCKGTDTQSKDEYDSGHENKYFSDESTQENGSNTESAENLMCNCAKDQSNKNFKKTVIEKSIQTSKLTVSNDSTRKSRLKVPVYILYPNYSLPDLDFLKKKHYVQNIDFSKVFVRPQKFQSTGSSQASSPKANATRPFSVNDIETLKKTGFKHVKDWESLTFLLPKEYKQFLQDIPEIVSQLKQVKNTKDELVPLFCLSPPVTRKMKKRPMSCDSNFFNNDYRSSNYSSTATQPSSGFRGSSTMLNSNNSSSTSSPRTPYGHKTDSSTDSSSWRKSGSFLHRRQYSRNNSEVPPLRPPLPRGILRNNSLDNQQYTCKTQKENANKRYSMIELTDRNAAVDDKHLRRRSGPTFAPQGTKYDRQPSRETACKKVSKGDCTVDSEENSRFFEEPSRIQNDLKRLEELLEISAAFGENMESFTENDMMKLRSQVSRFLTMHKNLEKVSETLQTVDEGGGTEISGHKSSNINEDSSSLDVKFSNTPHNTPERKQQVKGGCEKDLNLKGIPTRRISDAYECHSFTDDMDENFYTDDTLGGLKKTVSFAERICFAVKEQELMAGDANKNFGQGELRRGVTLAISEESLESSLAESLTRNQLYSSTDLLRKRELVLDVKNAVEKVLKFWKESQEDPTNLCLHHLCPSLYAILSDGLKEEIETPFGPIRNAVWNVVEGSSQSGPMTQTLNELVQRLNRDDVFTEGLIKFNAFIFGLINARALSGWFSYLRTRDSLLRKYYDNSGLLLMSNIGGAPIRILVDQLINILESLNSVRFNLDLLYQTKLLHCSLQNINHLLEGADSNAFLTPTKQFMLMKLVQSIQNSISQSGEGKKSKQLLEDLDAKTSDPPVANLLEGNKEVRHRRTNKARPRSGCDIIGKDKDIQDVTAAMQKRWSGVHTNSKLVEAFDKLGNDSESDYTDSLDIKLPRNEKFSSPKSASTKGLGTNSNMPPEHNTKEQKKNILHNLNKKGFKTDTKTELGSGEASGDASSPCQNGGHKFKRLQQKWEKLTGRTDSKNPSERKLRHRPNTAPDKCQTFEKFNCDINNCNLPSPTSRISKIPRLVTSPSSNPPSIKGSKKIVSPTTHNSTSSNLKASRSLAFSKNQSSESKVTPMSGRLSRYDNKSEGLATAAEKSHVTRPTSLPYRELGSTPTAKSEAIARRASSASTHRKATPKKLHSGQRTVRTLTHRLPSDSGHLSFNEGEKLKVVLEVDKTWLLCCRGSQKGLVPKSAVISDLEGSKF</sequence>
<dbReference type="PANTHER" id="PTHR15591">
    <property type="entry name" value="RUN AND SH3 DOMAIN CONTAINING"/>
    <property type="match status" value="1"/>
</dbReference>
<dbReference type="EMBL" id="JAWJWF010000051">
    <property type="protein sequence ID" value="KAK6617622.1"/>
    <property type="molecule type" value="Genomic_DNA"/>
</dbReference>
<protein>
    <recommendedName>
        <fullName evidence="8">Iporin</fullName>
    </recommendedName>
</protein>
<feature type="compositionally biased region" description="Polar residues" evidence="3">
    <location>
        <begin position="857"/>
        <end position="873"/>
    </location>
</feature>
<keyword evidence="1 2" id="KW-0728">SH3 domain</keyword>
<dbReference type="InterPro" id="IPR036028">
    <property type="entry name" value="SH3-like_dom_sf"/>
</dbReference>
<dbReference type="InterPro" id="IPR037213">
    <property type="entry name" value="Run_dom_sf"/>
</dbReference>
<feature type="compositionally biased region" description="Basic and acidic residues" evidence="3">
    <location>
        <begin position="1117"/>
        <end position="1126"/>
    </location>
</feature>
<dbReference type="CDD" id="cd17685">
    <property type="entry name" value="RUN_RUSC"/>
    <property type="match status" value="1"/>
</dbReference>
<feature type="region of interest" description="Disordered" evidence="3">
    <location>
        <begin position="369"/>
        <end position="406"/>
    </location>
</feature>
<evidence type="ECO:0000256" key="2">
    <source>
        <dbReference type="PROSITE-ProRule" id="PRU00192"/>
    </source>
</evidence>
<feature type="region of interest" description="Disordered" evidence="3">
    <location>
        <begin position="857"/>
        <end position="939"/>
    </location>
</feature>
<keyword evidence="7" id="KW-1185">Reference proteome</keyword>
<comment type="caution">
    <text evidence="6">The sequence shown here is derived from an EMBL/GenBank/DDBJ whole genome shotgun (WGS) entry which is preliminary data.</text>
</comment>
<evidence type="ECO:0000259" key="5">
    <source>
        <dbReference type="PROSITE" id="PS50826"/>
    </source>
</evidence>
<evidence type="ECO:0000259" key="4">
    <source>
        <dbReference type="PROSITE" id="PS50002"/>
    </source>
</evidence>
<dbReference type="Gene3D" id="2.30.30.40">
    <property type="entry name" value="SH3 Domains"/>
    <property type="match status" value="1"/>
</dbReference>
<evidence type="ECO:0000313" key="7">
    <source>
        <dbReference type="Proteomes" id="UP001359485"/>
    </source>
</evidence>
<dbReference type="SUPFAM" id="SSF140741">
    <property type="entry name" value="RUN domain-like"/>
    <property type="match status" value="1"/>
</dbReference>
<evidence type="ECO:0000256" key="3">
    <source>
        <dbReference type="SAM" id="MobiDB-lite"/>
    </source>
</evidence>
<dbReference type="PROSITE" id="PS50826">
    <property type="entry name" value="RUN"/>
    <property type="match status" value="1"/>
</dbReference>
<feature type="domain" description="RUN" evidence="5">
    <location>
        <begin position="1260"/>
        <end position="1406"/>
    </location>
</feature>
<reference evidence="6 7" key="1">
    <citation type="submission" date="2023-09" db="EMBL/GenBank/DDBJ databases">
        <title>Genomes of two closely related lineages of the louse Polyplax serrata with different host specificities.</title>
        <authorList>
            <person name="Martinu J."/>
            <person name="Tarabai H."/>
            <person name="Stefka J."/>
            <person name="Hypsa V."/>
        </authorList>
    </citation>
    <scope>NUCLEOTIDE SEQUENCE [LARGE SCALE GENOMIC DNA]</scope>
    <source>
        <strain evidence="6">98ZLc_SE</strain>
    </source>
</reference>
<feature type="region of interest" description="Disordered" evidence="3">
    <location>
        <begin position="1674"/>
        <end position="1806"/>
    </location>
</feature>
<feature type="compositionally biased region" description="Basic residues" evidence="3">
    <location>
        <begin position="1791"/>
        <end position="1802"/>
    </location>
</feature>
<dbReference type="SUPFAM" id="SSF50044">
    <property type="entry name" value="SH3-domain"/>
    <property type="match status" value="1"/>
</dbReference>
<dbReference type="SMART" id="SM00326">
    <property type="entry name" value="SH3"/>
    <property type="match status" value="1"/>
</dbReference>
<gene>
    <name evidence="6" type="ORF">RUM44_005210</name>
</gene>
<feature type="compositionally biased region" description="Polar residues" evidence="3">
    <location>
        <begin position="1705"/>
        <end position="1735"/>
    </location>
</feature>
<dbReference type="InterPro" id="IPR001452">
    <property type="entry name" value="SH3_domain"/>
</dbReference>
<organism evidence="6 7">
    <name type="scientific">Polyplax serrata</name>
    <name type="common">Common mouse louse</name>
    <dbReference type="NCBI Taxonomy" id="468196"/>
    <lineage>
        <taxon>Eukaryota</taxon>
        <taxon>Metazoa</taxon>
        <taxon>Ecdysozoa</taxon>
        <taxon>Arthropoda</taxon>
        <taxon>Hexapoda</taxon>
        <taxon>Insecta</taxon>
        <taxon>Pterygota</taxon>
        <taxon>Neoptera</taxon>
        <taxon>Paraneoptera</taxon>
        <taxon>Psocodea</taxon>
        <taxon>Troctomorpha</taxon>
        <taxon>Phthiraptera</taxon>
        <taxon>Anoplura</taxon>
        <taxon>Polyplacidae</taxon>
        <taxon>Polyplax</taxon>
    </lineage>
</organism>
<accession>A0ABR1AEC0</accession>
<feature type="region of interest" description="Disordered" evidence="3">
    <location>
        <begin position="1594"/>
        <end position="1656"/>
    </location>
</feature>